<gene>
    <name evidence="4" type="ORF">UX20_C0035G0003</name>
</gene>
<dbReference type="InterPro" id="IPR000086">
    <property type="entry name" value="NUDIX_hydrolase_dom"/>
</dbReference>
<feature type="domain" description="Nudix hydrolase" evidence="3">
    <location>
        <begin position="46"/>
        <end position="173"/>
    </location>
</feature>
<dbReference type="PROSITE" id="PS00893">
    <property type="entry name" value="NUDIX_BOX"/>
    <property type="match status" value="1"/>
</dbReference>
<keyword evidence="2 4" id="KW-0378">Hydrolase</keyword>
<dbReference type="GO" id="GO:0016787">
    <property type="term" value="F:hydrolase activity"/>
    <property type="evidence" value="ECO:0007669"/>
    <property type="project" value="UniProtKB-KW"/>
</dbReference>
<evidence type="ECO:0000313" key="4">
    <source>
        <dbReference type="EMBL" id="KKU12981.1"/>
    </source>
</evidence>
<name>A0A0G1MXB7_9BACT</name>
<dbReference type="EMBL" id="LCLH01000035">
    <property type="protein sequence ID" value="KKU12981.1"/>
    <property type="molecule type" value="Genomic_DNA"/>
</dbReference>
<evidence type="ECO:0000313" key="5">
    <source>
        <dbReference type="Proteomes" id="UP000034911"/>
    </source>
</evidence>
<dbReference type="PANTHER" id="PTHR11839">
    <property type="entry name" value="UDP/ADP-SUGAR PYROPHOSPHATASE"/>
    <property type="match status" value="1"/>
</dbReference>
<dbReference type="PANTHER" id="PTHR11839:SF18">
    <property type="entry name" value="NUDIX HYDROLASE DOMAIN-CONTAINING PROTEIN"/>
    <property type="match status" value="1"/>
</dbReference>
<dbReference type="GO" id="GO:0006753">
    <property type="term" value="P:nucleoside phosphate metabolic process"/>
    <property type="evidence" value="ECO:0007669"/>
    <property type="project" value="TreeGrafter"/>
</dbReference>
<sequence>MNNKKQTPPYGLPPNAKKVFSGLIWDVYQWPQKMFDGTTHTFECLKRVNTAVIIPMVGDKILIQRQLQPHWERELVSLPAGRFDGEEEPLDCAQRELLEETGYVSDNWELFEKGYPYRSMIWERFVFIARDCKKISEQHLDAGERIVLETVSFDKFLNLADHPDWRETGMSILMYQCRLYPEKRRALEEKLFNKI</sequence>
<dbReference type="InterPro" id="IPR020084">
    <property type="entry name" value="NUDIX_hydrolase_CS"/>
</dbReference>
<evidence type="ECO:0000256" key="1">
    <source>
        <dbReference type="ARBA" id="ARBA00001946"/>
    </source>
</evidence>
<accession>A0A0G1MXB7</accession>
<dbReference type="STRING" id="1619050.UX20_C0035G0003"/>
<dbReference type="InterPro" id="IPR015797">
    <property type="entry name" value="NUDIX_hydrolase-like_dom_sf"/>
</dbReference>
<dbReference type="CDD" id="cd03424">
    <property type="entry name" value="NUDIX_ADPRase_Nudt5_UGPPase_Nudt14"/>
    <property type="match status" value="1"/>
</dbReference>
<dbReference type="SUPFAM" id="SSF55811">
    <property type="entry name" value="Nudix"/>
    <property type="match status" value="1"/>
</dbReference>
<comment type="caution">
    <text evidence="4">The sequence shown here is derived from an EMBL/GenBank/DDBJ whole genome shotgun (WGS) entry which is preliminary data.</text>
</comment>
<dbReference type="PROSITE" id="PS51462">
    <property type="entry name" value="NUDIX"/>
    <property type="match status" value="1"/>
</dbReference>
<reference evidence="4 5" key="1">
    <citation type="journal article" date="2015" name="Nature">
        <title>rRNA introns, odd ribosomes, and small enigmatic genomes across a large radiation of phyla.</title>
        <authorList>
            <person name="Brown C.T."/>
            <person name="Hug L.A."/>
            <person name="Thomas B.C."/>
            <person name="Sharon I."/>
            <person name="Castelle C.J."/>
            <person name="Singh A."/>
            <person name="Wilkins M.J."/>
            <person name="Williams K.H."/>
            <person name="Banfield J.F."/>
        </authorList>
    </citation>
    <scope>NUCLEOTIDE SEQUENCE [LARGE SCALE GENOMIC DNA]</scope>
</reference>
<evidence type="ECO:0000259" key="3">
    <source>
        <dbReference type="PROSITE" id="PS51462"/>
    </source>
</evidence>
<organism evidence="4 5">
    <name type="scientific">Candidatus Magasanikbacteria bacterium GW2011_GWC2_45_8</name>
    <dbReference type="NCBI Taxonomy" id="1619050"/>
    <lineage>
        <taxon>Bacteria</taxon>
        <taxon>Candidatus Magasanikiibacteriota</taxon>
    </lineage>
</organism>
<dbReference type="Gene3D" id="3.90.79.10">
    <property type="entry name" value="Nucleoside Triphosphate Pyrophosphohydrolase"/>
    <property type="match status" value="1"/>
</dbReference>
<evidence type="ECO:0000256" key="2">
    <source>
        <dbReference type="ARBA" id="ARBA00022801"/>
    </source>
</evidence>
<protein>
    <submittedName>
        <fullName evidence="4">NUDIX hydrolase</fullName>
    </submittedName>
</protein>
<dbReference type="GO" id="GO:0019693">
    <property type="term" value="P:ribose phosphate metabolic process"/>
    <property type="evidence" value="ECO:0007669"/>
    <property type="project" value="TreeGrafter"/>
</dbReference>
<dbReference type="AlphaFoldDB" id="A0A0G1MXB7"/>
<dbReference type="PATRIC" id="fig|1619050.3.peg.642"/>
<dbReference type="Pfam" id="PF00293">
    <property type="entry name" value="NUDIX"/>
    <property type="match status" value="1"/>
</dbReference>
<proteinExistence type="predicted"/>
<dbReference type="Proteomes" id="UP000034911">
    <property type="component" value="Unassembled WGS sequence"/>
</dbReference>
<comment type="cofactor">
    <cofactor evidence="1">
        <name>Mg(2+)</name>
        <dbReference type="ChEBI" id="CHEBI:18420"/>
    </cofactor>
</comment>